<accession>A0ACC2HDR5</accession>
<protein>
    <submittedName>
        <fullName evidence="1">Uncharacterized protein</fullName>
    </submittedName>
</protein>
<organism evidence="1 2">
    <name type="scientific">Dallia pectoralis</name>
    <name type="common">Alaska blackfish</name>
    <dbReference type="NCBI Taxonomy" id="75939"/>
    <lineage>
        <taxon>Eukaryota</taxon>
        <taxon>Metazoa</taxon>
        <taxon>Chordata</taxon>
        <taxon>Craniata</taxon>
        <taxon>Vertebrata</taxon>
        <taxon>Euteleostomi</taxon>
        <taxon>Actinopterygii</taxon>
        <taxon>Neopterygii</taxon>
        <taxon>Teleostei</taxon>
        <taxon>Protacanthopterygii</taxon>
        <taxon>Esociformes</taxon>
        <taxon>Umbridae</taxon>
        <taxon>Dallia</taxon>
    </lineage>
</organism>
<keyword evidence="2" id="KW-1185">Reference proteome</keyword>
<evidence type="ECO:0000313" key="2">
    <source>
        <dbReference type="Proteomes" id="UP001157502"/>
    </source>
</evidence>
<evidence type="ECO:0000313" key="1">
    <source>
        <dbReference type="EMBL" id="KAJ8014111.1"/>
    </source>
</evidence>
<dbReference type="EMBL" id="CM055730">
    <property type="protein sequence ID" value="KAJ8014111.1"/>
    <property type="molecule type" value="Genomic_DNA"/>
</dbReference>
<sequence>MEPASIYALSNPPPPLPLLVESVLTPALHLLVLCGGGGPPYVICHSQGMDAVGGPRVPSMGPGQGIGNWASSSCHTAGEHINPRVAVDGGVGGGES</sequence>
<proteinExistence type="predicted"/>
<reference evidence="1" key="1">
    <citation type="submission" date="2021-05" db="EMBL/GenBank/DDBJ databases">
        <authorList>
            <person name="Pan Q."/>
            <person name="Jouanno E."/>
            <person name="Zahm M."/>
            <person name="Klopp C."/>
            <person name="Cabau C."/>
            <person name="Louis A."/>
            <person name="Berthelot C."/>
            <person name="Parey E."/>
            <person name="Roest Crollius H."/>
            <person name="Montfort J."/>
            <person name="Robinson-Rechavi M."/>
            <person name="Bouchez O."/>
            <person name="Lampietro C."/>
            <person name="Lopez Roques C."/>
            <person name="Donnadieu C."/>
            <person name="Postlethwait J."/>
            <person name="Bobe J."/>
            <person name="Dillon D."/>
            <person name="Chandos A."/>
            <person name="von Hippel F."/>
            <person name="Guiguen Y."/>
        </authorList>
    </citation>
    <scope>NUCLEOTIDE SEQUENCE</scope>
    <source>
        <strain evidence="1">YG-Jan2019</strain>
    </source>
</reference>
<dbReference type="Proteomes" id="UP001157502">
    <property type="component" value="Chromosome 3"/>
</dbReference>
<name>A0ACC2HDR5_DALPE</name>
<gene>
    <name evidence="1" type="ORF">DPEC_G00036860</name>
</gene>
<comment type="caution">
    <text evidence="1">The sequence shown here is derived from an EMBL/GenBank/DDBJ whole genome shotgun (WGS) entry which is preliminary data.</text>
</comment>